<protein>
    <submittedName>
        <fullName evidence="1">Winged helix-turn-helix transcriptional regulator</fullName>
    </submittedName>
</protein>
<keyword evidence="2" id="KW-1185">Reference proteome</keyword>
<dbReference type="GO" id="GO:0006355">
    <property type="term" value="P:regulation of DNA-templated transcription"/>
    <property type="evidence" value="ECO:0007669"/>
    <property type="project" value="UniProtKB-ARBA"/>
</dbReference>
<dbReference type="Gene3D" id="1.10.10.10">
    <property type="entry name" value="Winged helix-like DNA-binding domain superfamily/Winged helix DNA-binding domain"/>
    <property type="match status" value="1"/>
</dbReference>
<dbReference type="RefSeq" id="WP_147184379.1">
    <property type="nucleotide sequence ID" value="NZ_CP042382.1"/>
</dbReference>
<proteinExistence type="predicted"/>
<evidence type="ECO:0000313" key="2">
    <source>
        <dbReference type="Proteomes" id="UP000321272"/>
    </source>
</evidence>
<dbReference type="OrthoDB" id="371140at2"/>
<dbReference type="CDD" id="cd00090">
    <property type="entry name" value="HTH_ARSR"/>
    <property type="match status" value="1"/>
</dbReference>
<dbReference type="InterPro" id="IPR036388">
    <property type="entry name" value="WH-like_DNA-bd_sf"/>
</dbReference>
<dbReference type="Pfam" id="PF13412">
    <property type="entry name" value="HTH_24"/>
    <property type="match status" value="1"/>
</dbReference>
<dbReference type="Proteomes" id="UP000321272">
    <property type="component" value="Chromosome"/>
</dbReference>
<gene>
    <name evidence="1" type="ORF">FGL86_09730</name>
</gene>
<dbReference type="KEGG" id="paur:FGL86_09730"/>
<dbReference type="InterPro" id="IPR011991">
    <property type="entry name" value="ArsR-like_HTH"/>
</dbReference>
<name>A0A5B8STS6_9GAMM</name>
<evidence type="ECO:0000313" key="1">
    <source>
        <dbReference type="EMBL" id="QEA39327.1"/>
    </source>
</evidence>
<dbReference type="SUPFAM" id="SSF46785">
    <property type="entry name" value="Winged helix' DNA-binding domain"/>
    <property type="match status" value="1"/>
</dbReference>
<reference evidence="1 2" key="1">
    <citation type="submission" date="2019-06" db="EMBL/GenBank/DDBJ databases">
        <title>Genome analyses of bacteria isolated from kimchi.</title>
        <authorList>
            <person name="Lee S."/>
            <person name="Ahn S."/>
            <person name="Roh S."/>
        </authorList>
    </citation>
    <scope>NUCLEOTIDE SEQUENCE [LARGE SCALE GENOMIC DNA]</scope>
    <source>
        <strain evidence="1 2">CBA4606</strain>
    </source>
</reference>
<dbReference type="InterPro" id="IPR036390">
    <property type="entry name" value="WH_DNA-bd_sf"/>
</dbReference>
<organism evidence="1 2">
    <name type="scientific">Pistricoccus aurantiacus</name>
    <dbReference type="NCBI Taxonomy" id="1883414"/>
    <lineage>
        <taxon>Bacteria</taxon>
        <taxon>Pseudomonadati</taxon>
        <taxon>Pseudomonadota</taxon>
        <taxon>Gammaproteobacteria</taxon>
        <taxon>Oceanospirillales</taxon>
        <taxon>Halomonadaceae</taxon>
        <taxon>Pistricoccus</taxon>
    </lineage>
</organism>
<dbReference type="EMBL" id="CP042382">
    <property type="protein sequence ID" value="QEA39327.1"/>
    <property type="molecule type" value="Genomic_DNA"/>
</dbReference>
<dbReference type="AlphaFoldDB" id="A0A5B8STS6"/>
<accession>A0A5B8STS6</accession>
<sequence length="96" mass="11198">MDPYHISGWTFFSNHTHVLICLVEGPNRTLREVAAQVGITERAVQRIVSDLEEAGIVRRQRVGRRNLYQLFLDKPLRHPLERHKTVKDVVTLITER</sequence>